<evidence type="ECO:0000313" key="2">
    <source>
        <dbReference type="RefSeq" id="XP_073933972.1"/>
    </source>
</evidence>
<accession>A0AC58MX44</accession>
<dbReference type="Proteomes" id="UP001732720">
    <property type="component" value="Chromosome 6"/>
</dbReference>
<evidence type="ECO:0000313" key="1">
    <source>
        <dbReference type="Proteomes" id="UP001732720"/>
    </source>
</evidence>
<keyword evidence="1" id="KW-1185">Reference proteome</keyword>
<organism evidence="1 2">
    <name type="scientific">Castor canadensis</name>
    <name type="common">American beaver</name>
    <dbReference type="NCBI Taxonomy" id="51338"/>
    <lineage>
        <taxon>Eukaryota</taxon>
        <taxon>Metazoa</taxon>
        <taxon>Chordata</taxon>
        <taxon>Craniata</taxon>
        <taxon>Vertebrata</taxon>
        <taxon>Euteleostomi</taxon>
        <taxon>Mammalia</taxon>
        <taxon>Eutheria</taxon>
        <taxon>Euarchontoglires</taxon>
        <taxon>Glires</taxon>
        <taxon>Rodentia</taxon>
        <taxon>Castorimorpha</taxon>
        <taxon>Castoridae</taxon>
        <taxon>Castor</taxon>
    </lineage>
</organism>
<protein>
    <submittedName>
        <fullName evidence="2">Thymic stromal lymphopoietin</fullName>
    </submittedName>
</protein>
<reference evidence="2" key="1">
    <citation type="submission" date="2025-08" db="UniProtKB">
        <authorList>
            <consortium name="RefSeq"/>
        </authorList>
    </citation>
    <scope>IDENTIFICATION</scope>
</reference>
<dbReference type="RefSeq" id="XP_073933972.1">
    <property type="nucleotide sequence ID" value="XM_074077871.1"/>
</dbReference>
<name>A0AC58MX44_CASCN</name>
<sequence length="257" mass="28117">MRSYRVTRVASLFQNGLRKGTVKAAGRLTVIFEISLSWSRVPIEVALLPRQERQSGKREQEVRGAASPRRELRLGAGERQPPVKEQGRSERGDLPLASSALRGTSDARPSCGLALLTARGCAHLALTEKRHTSVSLAPPLPIPPAATLTQFLPTLACLSFFLASPPLFLNLTACEQSDCLLKIERHTFSSTGGCPSLSKECFALKTKATLTRHCPGYSGIQISNAQETKKKEVTRNCLKQASQIQGWWRHFSQISGV</sequence>
<proteinExistence type="predicted"/>
<gene>
    <name evidence="2" type="primary">Tslp</name>
</gene>